<name>A0A8X8X1U5_SALSN</name>
<reference evidence="1" key="1">
    <citation type="submission" date="2018-01" db="EMBL/GenBank/DDBJ databases">
        <authorList>
            <person name="Mao J.F."/>
        </authorList>
    </citation>
    <scope>NUCLEOTIDE SEQUENCE</scope>
    <source>
        <strain evidence="1">Huo1</strain>
        <tissue evidence="1">Leaf</tissue>
    </source>
</reference>
<comment type="caution">
    <text evidence="1">The sequence shown here is derived from an EMBL/GenBank/DDBJ whole genome shotgun (WGS) entry which is preliminary data.</text>
</comment>
<dbReference type="AlphaFoldDB" id="A0A8X8X1U5"/>
<keyword evidence="2" id="KW-1185">Reference proteome</keyword>
<evidence type="ECO:0000313" key="1">
    <source>
        <dbReference type="EMBL" id="KAG6405250.1"/>
    </source>
</evidence>
<dbReference type="Proteomes" id="UP000298416">
    <property type="component" value="Unassembled WGS sequence"/>
</dbReference>
<accession>A0A8X8X1U5</accession>
<proteinExistence type="predicted"/>
<evidence type="ECO:0000313" key="2">
    <source>
        <dbReference type="Proteomes" id="UP000298416"/>
    </source>
</evidence>
<gene>
    <name evidence="1" type="ORF">SASPL_132837</name>
</gene>
<protein>
    <recommendedName>
        <fullName evidence="3">Protein FAR1-RELATED SEQUENCE</fullName>
    </recommendedName>
</protein>
<dbReference type="EMBL" id="PNBA02000012">
    <property type="protein sequence ID" value="KAG6405250.1"/>
    <property type="molecule type" value="Genomic_DNA"/>
</dbReference>
<sequence length="497" mass="55810">MMLGSVKVFDVLDVKLLPENYILKRWTREARTGVVHDHIGNEVEEDSKLQSTKWYRRLCQILVRLANEASVHQPTFTLVNETMSDLYKKMALYSGAKSTVSDVPKALFTETNLGTRLAVSISPDITADDFKKFRSSAYCIMFIFGIRSRVLDFQSCSTQIVIVCNPLIEPLVADLQSGRKGASPVASRNSELSVCFCCVYCFLLFLDITSARLLYLHFVGLDYLTKIYRIVILARPDVTLSNVPTRVESLKRNEAEVHKCSSAATVITDSVELGGASFERITKCKRKKAKIRRFMYLGASMLKISAAWCFRRKKKRKNVKKIPKTRHHGRACAQQSLVEKELFCEFATGAEVNLGKKADSNVIAEACSETFSEPASVSGIIKKYFSDYDEVASSPESMFTTSRYIHRKPLNRSNRCESHNNQMKSPVTVHVPPQTVHIPPPQVSRVEMPGSGALRNKHKRPDIGKHLVLASGSLGLSPSNQHSILSLCRYNDEELPF</sequence>
<organism evidence="1">
    <name type="scientific">Salvia splendens</name>
    <name type="common">Scarlet sage</name>
    <dbReference type="NCBI Taxonomy" id="180675"/>
    <lineage>
        <taxon>Eukaryota</taxon>
        <taxon>Viridiplantae</taxon>
        <taxon>Streptophyta</taxon>
        <taxon>Embryophyta</taxon>
        <taxon>Tracheophyta</taxon>
        <taxon>Spermatophyta</taxon>
        <taxon>Magnoliopsida</taxon>
        <taxon>eudicotyledons</taxon>
        <taxon>Gunneridae</taxon>
        <taxon>Pentapetalae</taxon>
        <taxon>asterids</taxon>
        <taxon>lamiids</taxon>
        <taxon>Lamiales</taxon>
        <taxon>Lamiaceae</taxon>
        <taxon>Nepetoideae</taxon>
        <taxon>Mentheae</taxon>
        <taxon>Salviinae</taxon>
        <taxon>Salvia</taxon>
        <taxon>Salvia subgen. Calosphace</taxon>
        <taxon>core Calosphace</taxon>
    </lineage>
</organism>
<reference evidence="1" key="2">
    <citation type="submission" date="2020-08" db="EMBL/GenBank/DDBJ databases">
        <title>Plant Genome Project.</title>
        <authorList>
            <person name="Zhang R.-G."/>
        </authorList>
    </citation>
    <scope>NUCLEOTIDE SEQUENCE</scope>
    <source>
        <strain evidence="1">Huo1</strain>
        <tissue evidence="1">Leaf</tissue>
    </source>
</reference>
<evidence type="ECO:0008006" key="3">
    <source>
        <dbReference type="Google" id="ProtNLM"/>
    </source>
</evidence>